<dbReference type="AlphaFoldDB" id="A0A3P3YW85"/>
<organism evidence="1">
    <name type="scientific">Plasmodiophora brassicae</name>
    <name type="common">Clubroot disease agent</name>
    <dbReference type="NCBI Taxonomy" id="37360"/>
    <lineage>
        <taxon>Eukaryota</taxon>
        <taxon>Sar</taxon>
        <taxon>Rhizaria</taxon>
        <taxon>Endomyxa</taxon>
        <taxon>Phytomyxea</taxon>
        <taxon>Plasmodiophorida</taxon>
        <taxon>Plasmodiophoridae</taxon>
        <taxon>Plasmodiophora</taxon>
    </lineage>
</organism>
<accession>A0A3P3YW85</accession>
<name>A0A3P3YW85_PLABS</name>
<geneLocation type="mitochondrion" evidence="1"/>
<sequence>MKKRSWFGGHKKIKKRKLQFESRKLIYQEEYESCKLSICTFDVFVDKTKYIFSFLKFLFTRYCILNIVVFPKIYSSYVRVVGVLPLSMYLNSTWKETLIRPLEENKNEIEDEDVEADLFNVVFTNLRENILALVINATLAFYMLEYLTKVISWFSFLDRPVIFFVKKLFYRYKWSFLKKFTLRNDYFRVVNFGKIFFLAMSEYQKTVNFLQIFNLLQIRLKLINFHGLGLIPPFTTSRNNI</sequence>
<dbReference type="EMBL" id="LS992577">
    <property type="protein sequence ID" value="SYZ47149.1"/>
    <property type="molecule type" value="Genomic_DNA"/>
</dbReference>
<protein>
    <submittedName>
        <fullName evidence="1">7fae8852-68bb-4be8-ab96-d773018724d9-CDS</fullName>
    </submittedName>
</protein>
<evidence type="ECO:0000313" key="1">
    <source>
        <dbReference type="EMBL" id="SYZ47149.1"/>
    </source>
</evidence>
<proteinExistence type="predicted"/>
<gene>
    <name evidence="1" type="ORF">PLBR_LOCUS29</name>
</gene>
<keyword evidence="1" id="KW-0496">Mitochondrion</keyword>
<reference evidence="1" key="1">
    <citation type="submission" date="2018-05" db="EMBL/GenBank/DDBJ databases">
        <authorList>
            <person name="Fogelqvist J."/>
        </authorList>
    </citation>
    <scope>NUCLEOTIDE SEQUENCE [LARGE SCALE GENOMIC DNA]</scope>
</reference>